<evidence type="ECO:0000313" key="2">
    <source>
        <dbReference type="EMBL" id="EDV23822.1"/>
    </source>
</evidence>
<reference evidence="2 3" key="1">
    <citation type="journal article" date="2008" name="Nature">
        <title>The Trichoplax genome and the nature of placozoans.</title>
        <authorList>
            <person name="Srivastava M."/>
            <person name="Begovic E."/>
            <person name="Chapman J."/>
            <person name="Putnam N.H."/>
            <person name="Hellsten U."/>
            <person name="Kawashima T."/>
            <person name="Kuo A."/>
            <person name="Mitros T."/>
            <person name="Salamov A."/>
            <person name="Carpenter M.L."/>
            <person name="Signorovitch A.Y."/>
            <person name="Moreno M.A."/>
            <person name="Kamm K."/>
            <person name="Grimwood J."/>
            <person name="Schmutz J."/>
            <person name="Shapiro H."/>
            <person name="Grigoriev I.V."/>
            <person name="Buss L.W."/>
            <person name="Schierwater B."/>
            <person name="Dellaporta S.L."/>
            <person name="Rokhsar D.S."/>
        </authorList>
    </citation>
    <scope>NUCLEOTIDE SEQUENCE [LARGE SCALE GENOMIC DNA]</scope>
    <source>
        <strain evidence="2 3">Grell-BS-1999</strain>
    </source>
</reference>
<organism evidence="2 3">
    <name type="scientific">Trichoplax adhaerens</name>
    <name type="common">Trichoplax reptans</name>
    <dbReference type="NCBI Taxonomy" id="10228"/>
    <lineage>
        <taxon>Eukaryota</taxon>
        <taxon>Metazoa</taxon>
        <taxon>Placozoa</taxon>
        <taxon>Uniplacotomia</taxon>
        <taxon>Trichoplacea</taxon>
        <taxon>Trichoplacidae</taxon>
        <taxon>Trichoplax</taxon>
    </lineage>
</organism>
<sequence>MIISSSLGIATYINITKFSRDVATIHLAFLILGMLAALAGIIFSAINLSGAAYLFQSSALRNVGIGSLCTNSVVIVFYIIYISYCIYHIIVYSRTLRMVPKVKNGQKQFIEEGEIVLSNQSGVNQPGYQVAQPTTYVETRVLSNQSGMNQPGYQVAQSPMYVETRGEPENEKSSTF</sequence>
<gene>
    <name evidence="2" type="ORF">TRIADDRAFT_64005</name>
</gene>
<dbReference type="EMBL" id="DS985246">
    <property type="protein sequence ID" value="EDV23822.1"/>
    <property type="molecule type" value="Genomic_DNA"/>
</dbReference>
<dbReference type="Proteomes" id="UP000009022">
    <property type="component" value="Unassembled WGS sequence"/>
</dbReference>
<dbReference type="RefSeq" id="XP_002113348.1">
    <property type="nucleotide sequence ID" value="XM_002113312.1"/>
</dbReference>
<proteinExistence type="predicted"/>
<dbReference type="CTD" id="6754560"/>
<feature type="transmembrane region" description="Helical" evidence="1">
    <location>
        <begin position="27"/>
        <end position="55"/>
    </location>
</feature>
<evidence type="ECO:0000256" key="1">
    <source>
        <dbReference type="SAM" id="Phobius"/>
    </source>
</evidence>
<name>B3RZC8_TRIAD</name>
<dbReference type="KEGG" id="tad:TRIADDRAFT_64005"/>
<dbReference type="HOGENOM" id="CLU_1527158_0_0_1"/>
<dbReference type="InParanoid" id="B3RZC8"/>
<keyword evidence="1" id="KW-1133">Transmembrane helix</keyword>
<evidence type="ECO:0000313" key="3">
    <source>
        <dbReference type="Proteomes" id="UP000009022"/>
    </source>
</evidence>
<keyword evidence="1" id="KW-0472">Membrane</keyword>
<accession>B3RZC8</accession>
<keyword evidence="1" id="KW-0812">Transmembrane</keyword>
<keyword evidence="3" id="KW-1185">Reference proteome</keyword>
<dbReference type="AlphaFoldDB" id="B3RZC8"/>
<dbReference type="GeneID" id="6754560"/>
<protein>
    <submittedName>
        <fullName evidence="2">Expressed protein</fullName>
    </submittedName>
</protein>